<evidence type="ECO:0008006" key="2">
    <source>
        <dbReference type="Google" id="ProtNLM"/>
    </source>
</evidence>
<organism evidence="1">
    <name type="scientific">bioreactor metagenome</name>
    <dbReference type="NCBI Taxonomy" id="1076179"/>
    <lineage>
        <taxon>unclassified sequences</taxon>
        <taxon>metagenomes</taxon>
        <taxon>ecological metagenomes</taxon>
    </lineage>
</organism>
<dbReference type="InterPro" id="IPR009734">
    <property type="entry name" value="Myoviridae_GpU"/>
</dbReference>
<name>A0A645DX67_9ZZZZ</name>
<gene>
    <name evidence="1" type="ORF">SDC9_141267</name>
</gene>
<dbReference type="AlphaFoldDB" id="A0A645DX67"/>
<sequence length="143" mass="15933">MEIGSLGSIPFSVSADKILTFSDFGRSGGGRWQKHELLGKKPVLEFIGPDTEKIELKIQLRADHGINPKTELEKLRKMRDTGEILPFILNGTPVSDNYWVIENISEDVSYWTGEGIILSATVSITLQEYSKEGLINVINRNNG</sequence>
<dbReference type="EMBL" id="VSSQ01040809">
    <property type="protein sequence ID" value="MPM94124.1"/>
    <property type="molecule type" value="Genomic_DNA"/>
</dbReference>
<proteinExistence type="predicted"/>
<comment type="caution">
    <text evidence="1">The sequence shown here is derived from an EMBL/GenBank/DDBJ whole genome shotgun (WGS) entry which is preliminary data.</text>
</comment>
<evidence type="ECO:0000313" key="1">
    <source>
        <dbReference type="EMBL" id="MPM94124.1"/>
    </source>
</evidence>
<accession>A0A645DX67</accession>
<protein>
    <recommendedName>
        <fullName evidence="2">Phage tail protein</fullName>
    </recommendedName>
</protein>
<reference evidence="1" key="1">
    <citation type="submission" date="2019-08" db="EMBL/GenBank/DDBJ databases">
        <authorList>
            <person name="Kucharzyk K."/>
            <person name="Murdoch R.W."/>
            <person name="Higgins S."/>
            <person name="Loffler F."/>
        </authorList>
    </citation>
    <scope>NUCLEOTIDE SEQUENCE</scope>
</reference>
<dbReference type="Pfam" id="PF06995">
    <property type="entry name" value="Phage_P2_GpU"/>
    <property type="match status" value="1"/>
</dbReference>